<dbReference type="InterPro" id="IPR000308">
    <property type="entry name" value="14-3-3"/>
</dbReference>
<reference evidence="4 5" key="1">
    <citation type="submission" date="2019-05" db="EMBL/GenBank/DDBJ databases">
        <title>Mikania micrantha, genome provides insights into the molecular mechanism of rapid growth.</title>
        <authorList>
            <person name="Liu B."/>
        </authorList>
    </citation>
    <scope>NUCLEOTIDE SEQUENCE [LARGE SCALE GENOMIC DNA]</scope>
    <source>
        <strain evidence="4">NLD-2019</strain>
        <tissue evidence="4">Leaf</tissue>
    </source>
</reference>
<dbReference type="SUPFAM" id="SSF48445">
    <property type="entry name" value="14-3-3 protein"/>
    <property type="match status" value="1"/>
</dbReference>
<dbReference type="Gene3D" id="1.20.190.20">
    <property type="entry name" value="14-3-3 domain"/>
    <property type="match status" value="1"/>
</dbReference>
<dbReference type="Pfam" id="PF00244">
    <property type="entry name" value="14-3-3"/>
    <property type="match status" value="1"/>
</dbReference>
<dbReference type="InterPro" id="IPR036815">
    <property type="entry name" value="14-3-3_dom_sf"/>
</dbReference>
<protein>
    <recommendedName>
        <fullName evidence="3">14-3-3 domain-containing protein</fullName>
    </recommendedName>
</protein>
<dbReference type="InterPro" id="IPR023410">
    <property type="entry name" value="14-3-3_domain"/>
</dbReference>
<evidence type="ECO:0000259" key="3">
    <source>
        <dbReference type="Pfam" id="PF00244"/>
    </source>
</evidence>
<keyword evidence="5" id="KW-1185">Reference proteome</keyword>
<accession>A0A5N6PY00</accession>
<sequence>MAATHGSPARSRVRLLNASHEPMCARLHHQLDLSVMLFPWFCGAKFSSHTCKVYDSVPIKDKASVPMMVLTPLVSITLNFMACVCSLRVRDTPASQTKVRDQGFVSSHGVRRFAGLVEGSVNGCGQEGSREHIGSPPPSPIEEKPLQSSTQTNQSPTHGEEDKIRLSSPFRHHDHISGASISHESPMGLHLDESGNKTPGMATAHKKPDGYGYWTGKIKVGDFMDVLEFIKERKVSFCRTSALPQNRAYHLAEEVFDDVISELASLRDKSYKDSTLITQLLKNNLTLWTFDILKDGVKEVVESSSISKELPDSCPVELIAKFLKEKLHAGNKGTSEEELERTL</sequence>
<feature type="region of interest" description="Disordered" evidence="2">
    <location>
        <begin position="175"/>
        <end position="206"/>
    </location>
</feature>
<gene>
    <name evidence="4" type="ORF">E3N88_00099</name>
</gene>
<dbReference type="PRINTS" id="PR00305">
    <property type="entry name" value="1433ZETA"/>
</dbReference>
<dbReference type="EMBL" id="SZYD01000001">
    <property type="protein sequence ID" value="KAD7476963.1"/>
    <property type="molecule type" value="Genomic_DNA"/>
</dbReference>
<evidence type="ECO:0000256" key="2">
    <source>
        <dbReference type="SAM" id="MobiDB-lite"/>
    </source>
</evidence>
<evidence type="ECO:0000313" key="5">
    <source>
        <dbReference type="Proteomes" id="UP000326396"/>
    </source>
</evidence>
<organism evidence="4 5">
    <name type="scientific">Mikania micrantha</name>
    <name type="common">bitter vine</name>
    <dbReference type="NCBI Taxonomy" id="192012"/>
    <lineage>
        <taxon>Eukaryota</taxon>
        <taxon>Viridiplantae</taxon>
        <taxon>Streptophyta</taxon>
        <taxon>Embryophyta</taxon>
        <taxon>Tracheophyta</taxon>
        <taxon>Spermatophyta</taxon>
        <taxon>Magnoliopsida</taxon>
        <taxon>eudicotyledons</taxon>
        <taxon>Gunneridae</taxon>
        <taxon>Pentapetalae</taxon>
        <taxon>asterids</taxon>
        <taxon>campanulids</taxon>
        <taxon>Asterales</taxon>
        <taxon>Asteraceae</taxon>
        <taxon>Asteroideae</taxon>
        <taxon>Heliantheae alliance</taxon>
        <taxon>Eupatorieae</taxon>
        <taxon>Mikania</taxon>
    </lineage>
</organism>
<name>A0A5N6PY00_9ASTR</name>
<feature type="domain" description="14-3-3" evidence="3">
    <location>
        <begin position="245"/>
        <end position="289"/>
    </location>
</feature>
<dbReference type="AlphaFoldDB" id="A0A5N6PY00"/>
<feature type="compositionally biased region" description="Polar residues" evidence="2">
    <location>
        <begin position="146"/>
        <end position="157"/>
    </location>
</feature>
<feature type="region of interest" description="Disordered" evidence="2">
    <location>
        <begin position="124"/>
        <end position="162"/>
    </location>
</feature>
<evidence type="ECO:0000256" key="1">
    <source>
        <dbReference type="ARBA" id="ARBA00006141"/>
    </source>
</evidence>
<comment type="caution">
    <text evidence="4">The sequence shown here is derived from an EMBL/GenBank/DDBJ whole genome shotgun (WGS) entry which is preliminary data.</text>
</comment>
<proteinExistence type="inferred from homology"/>
<dbReference type="Proteomes" id="UP000326396">
    <property type="component" value="Linkage Group LG1"/>
</dbReference>
<comment type="similarity">
    <text evidence="1">Belongs to the 14-3-3 family.</text>
</comment>
<evidence type="ECO:0000313" key="4">
    <source>
        <dbReference type="EMBL" id="KAD7476963.1"/>
    </source>
</evidence>